<dbReference type="AlphaFoldDB" id="A0A928VW16"/>
<dbReference type="Proteomes" id="UP000621799">
    <property type="component" value="Unassembled WGS sequence"/>
</dbReference>
<gene>
    <name evidence="1" type="ORF">IQ235_11335</name>
</gene>
<dbReference type="Gene3D" id="3.40.50.150">
    <property type="entry name" value="Vaccinia Virus protein VP39"/>
    <property type="match status" value="1"/>
</dbReference>
<comment type="caution">
    <text evidence="1">The sequence shown here is derived from an EMBL/GenBank/DDBJ whole genome shotgun (WGS) entry which is preliminary data.</text>
</comment>
<proteinExistence type="predicted"/>
<organism evidence="1 2">
    <name type="scientific">Zarconia navalis LEGE 11467</name>
    <dbReference type="NCBI Taxonomy" id="1828826"/>
    <lineage>
        <taxon>Bacteria</taxon>
        <taxon>Bacillati</taxon>
        <taxon>Cyanobacteriota</taxon>
        <taxon>Cyanophyceae</taxon>
        <taxon>Oscillatoriophycideae</taxon>
        <taxon>Oscillatoriales</taxon>
        <taxon>Oscillatoriales incertae sedis</taxon>
        <taxon>Zarconia</taxon>
        <taxon>Zarconia navalis</taxon>
    </lineage>
</organism>
<dbReference type="Pfam" id="PF13489">
    <property type="entry name" value="Methyltransf_23"/>
    <property type="match status" value="1"/>
</dbReference>
<dbReference type="InterPro" id="IPR029063">
    <property type="entry name" value="SAM-dependent_MTases_sf"/>
</dbReference>
<evidence type="ECO:0000313" key="2">
    <source>
        <dbReference type="Proteomes" id="UP000621799"/>
    </source>
</evidence>
<protein>
    <recommendedName>
        <fullName evidence="3">Methyltransferase type 11 domain-containing protein</fullName>
    </recommendedName>
</protein>
<accession>A0A928VW16</accession>
<evidence type="ECO:0008006" key="3">
    <source>
        <dbReference type="Google" id="ProtNLM"/>
    </source>
</evidence>
<reference evidence="1" key="1">
    <citation type="submission" date="2020-10" db="EMBL/GenBank/DDBJ databases">
        <authorList>
            <person name="Castelo-Branco R."/>
            <person name="Eusebio N."/>
            <person name="Adriana R."/>
            <person name="Vieira A."/>
            <person name="Brugerolle De Fraissinette N."/>
            <person name="Rezende De Castro R."/>
            <person name="Schneider M.P."/>
            <person name="Vasconcelos V."/>
            <person name="Leao P.N."/>
        </authorList>
    </citation>
    <scope>NUCLEOTIDE SEQUENCE</scope>
    <source>
        <strain evidence="1">LEGE 11467</strain>
    </source>
</reference>
<evidence type="ECO:0000313" key="1">
    <source>
        <dbReference type="EMBL" id="MBE9041374.1"/>
    </source>
</evidence>
<name>A0A928VW16_9CYAN</name>
<keyword evidence="2" id="KW-1185">Reference proteome</keyword>
<dbReference type="SUPFAM" id="SSF53335">
    <property type="entry name" value="S-adenosyl-L-methionine-dependent methyltransferases"/>
    <property type="match status" value="1"/>
</dbReference>
<sequence>MQASLKVRRQMYDWFIRQTGGVAGKTVLDFGATPDTSRADSNCFLRWLLEDGARVYATSPEEIASLERIFPGLKTITFPPEKSQCFDFVISSAVIEHVGSEDRQIEYVRDLLQLSDRILLTTPNRYHWLDFHTKLPLLHWLPKDRHRQILNLLGLKFWAKEENLNLLSKTDLVRILDRISTTHLPGKKLTLSWYQPKFLGKVSNFAILIQSVWV</sequence>
<dbReference type="EMBL" id="JADEXN010000186">
    <property type="protein sequence ID" value="MBE9041374.1"/>
    <property type="molecule type" value="Genomic_DNA"/>
</dbReference>